<evidence type="ECO:0000313" key="3">
    <source>
        <dbReference type="Proteomes" id="UP000314982"/>
    </source>
</evidence>
<organism evidence="2 3">
    <name type="scientific">Hucho hucho</name>
    <name type="common">huchen</name>
    <dbReference type="NCBI Taxonomy" id="62062"/>
    <lineage>
        <taxon>Eukaryota</taxon>
        <taxon>Metazoa</taxon>
        <taxon>Chordata</taxon>
        <taxon>Craniata</taxon>
        <taxon>Vertebrata</taxon>
        <taxon>Euteleostomi</taxon>
        <taxon>Actinopterygii</taxon>
        <taxon>Neopterygii</taxon>
        <taxon>Teleostei</taxon>
        <taxon>Protacanthopterygii</taxon>
        <taxon>Salmoniformes</taxon>
        <taxon>Salmonidae</taxon>
        <taxon>Salmoninae</taxon>
        <taxon>Hucho</taxon>
    </lineage>
</organism>
<protein>
    <submittedName>
        <fullName evidence="2">Uncharacterized protein</fullName>
    </submittedName>
</protein>
<sequence length="362" mass="40693">MFLLSSSSVHPLLLLCSPSPPPPMFLFLLSSSSVPSPPLPPLFPLSSSTSSVPSLFHLFPLSSPDVSQDFYDLLNFPDSPDHHLTPDPVDPVDHATEEDSSIPGSSGHTPGPPSPLPFPLPPANMKSFQKDILRLMMDGIKISLGSTGRGGAPRQQWRRILWSCRDTFRLQIGRLLVHTLSPALPLRDRKEALEFVFDPANPDFIRESLSPGLEHGPKLAMYLYEMLHDHKDALTKEEQTTVGEFMRSLNQWGYRCIPPSAPHKPDLLKAIKEEQLKYEADEKSSKLAWEKKISNTQKSLIQRLDGKSKDISKIAADITQNVSLRQGMERKKVIQHIRGLYKIDLSASRHWQELVQQLTHDR</sequence>
<reference evidence="3" key="1">
    <citation type="submission" date="2018-06" db="EMBL/GenBank/DDBJ databases">
        <title>Genome assembly of Danube salmon.</title>
        <authorList>
            <person name="Macqueen D.J."/>
            <person name="Gundappa M.K."/>
        </authorList>
    </citation>
    <scope>NUCLEOTIDE SEQUENCE [LARGE SCALE GENOMIC DNA]</scope>
</reference>
<feature type="compositionally biased region" description="Pro residues" evidence="1">
    <location>
        <begin position="110"/>
        <end position="121"/>
    </location>
</feature>
<reference evidence="2" key="3">
    <citation type="submission" date="2025-09" db="UniProtKB">
        <authorList>
            <consortium name="Ensembl"/>
        </authorList>
    </citation>
    <scope>IDENTIFICATION</scope>
</reference>
<evidence type="ECO:0000256" key="1">
    <source>
        <dbReference type="SAM" id="MobiDB-lite"/>
    </source>
</evidence>
<dbReference type="STRING" id="62062.ENSHHUP00000012028"/>
<dbReference type="GeneTree" id="ENSGT00940000156359"/>
<name>A0A4W5K3U5_9TELE</name>
<proteinExistence type="predicted"/>
<feature type="compositionally biased region" description="Basic and acidic residues" evidence="1">
    <location>
        <begin position="82"/>
        <end position="97"/>
    </location>
</feature>
<dbReference type="AlphaFoldDB" id="A0A4W5K3U5"/>
<accession>A0A4W5K3U5</accession>
<keyword evidence="3" id="KW-1185">Reference proteome</keyword>
<dbReference type="Proteomes" id="UP000314982">
    <property type="component" value="Unassembled WGS sequence"/>
</dbReference>
<feature type="region of interest" description="Disordered" evidence="1">
    <location>
        <begin position="82"/>
        <end position="121"/>
    </location>
</feature>
<reference evidence="2" key="2">
    <citation type="submission" date="2025-08" db="UniProtKB">
        <authorList>
            <consortium name="Ensembl"/>
        </authorList>
    </citation>
    <scope>IDENTIFICATION</scope>
</reference>
<dbReference type="Ensembl" id="ENSHHUT00000012401.1">
    <property type="protein sequence ID" value="ENSHHUP00000012028.1"/>
    <property type="gene ID" value="ENSHHUG00000007346.1"/>
</dbReference>
<evidence type="ECO:0000313" key="2">
    <source>
        <dbReference type="Ensembl" id="ENSHHUP00000012028.1"/>
    </source>
</evidence>